<sequence length="133" mass="15153">MKSEAEIHAVASDTLIKAFEDGSHDEIRHVLKQLSYLDGEAWRILVGLICEDADLKTRFENRLVLARWRKGAPQNVGSSLLGKQYIVHTIRTGLKHGKNLKFLVAMISEELSTSRAVIMQAWSEHRKSLDKDW</sequence>
<keyword evidence="2" id="KW-1185">Reference proteome</keyword>
<dbReference type="EMBL" id="LVYV01000001">
    <property type="protein sequence ID" value="KZD25686.1"/>
    <property type="molecule type" value="Genomic_DNA"/>
</dbReference>
<dbReference type="Proteomes" id="UP000076574">
    <property type="component" value="Unassembled WGS sequence"/>
</dbReference>
<dbReference type="AlphaFoldDB" id="A0A164B306"/>
<accession>A0A164B306</accession>
<evidence type="ECO:0000313" key="1">
    <source>
        <dbReference type="EMBL" id="KZD25686.1"/>
    </source>
</evidence>
<gene>
    <name evidence="1" type="ORF">A4A58_04630</name>
</gene>
<proteinExistence type="predicted"/>
<reference evidence="1 2" key="1">
    <citation type="submission" date="2016-03" db="EMBL/GenBank/DDBJ databases">
        <title>Microsymbionts genomes from the relict species Vavilovia formosa (Stev.) Fed.</title>
        <authorList>
            <person name="Kopat V."/>
            <person name="Chirak E."/>
            <person name="Kimeklis A."/>
            <person name="Andronov E."/>
        </authorList>
    </citation>
    <scope>NUCLEOTIDE SEQUENCE [LARGE SCALE GENOMIC DNA]</scope>
    <source>
        <strain evidence="1 2">Vaf07</strain>
    </source>
</reference>
<name>A0A164B306_9BRAD</name>
<dbReference type="RefSeq" id="WP_068730172.1">
    <property type="nucleotide sequence ID" value="NZ_LVYV01000001.1"/>
</dbReference>
<protein>
    <submittedName>
        <fullName evidence="1">Uncharacterized protein</fullName>
    </submittedName>
</protein>
<comment type="caution">
    <text evidence="1">The sequence shown here is derived from an EMBL/GenBank/DDBJ whole genome shotgun (WGS) entry which is preliminary data.</text>
</comment>
<dbReference type="STRING" id="943830.A4A58_04630"/>
<organism evidence="1 2">
    <name type="scientific">Tardiphaga robiniae</name>
    <dbReference type="NCBI Taxonomy" id="943830"/>
    <lineage>
        <taxon>Bacteria</taxon>
        <taxon>Pseudomonadati</taxon>
        <taxon>Pseudomonadota</taxon>
        <taxon>Alphaproteobacteria</taxon>
        <taxon>Hyphomicrobiales</taxon>
        <taxon>Nitrobacteraceae</taxon>
        <taxon>Tardiphaga</taxon>
    </lineage>
</organism>
<evidence type="ECO:0000313" key="2">
    <source>
        <dbReference type="Proteomes" id="UP000076574"/>
    </source>
</evidence>